<keyword evidence="1" id="KW-0812">Transmembrane</keyword>
<dbReference type="Proteomes" id="UP000006690">
    <property type="component" value="Plasmid pEA320"/>
</dbReference>
<gene>
    <name evidence="2" type="ORF">PAJ_p0155</name>
</gene>
<evidence type="ECO:0000313" key="2">
    <source>
        <dbReference type="EMBL" id="BAK14022.1"/>
    </source>
</evidence>
<protein>
    <recommendedName>
        <fullName evidence="4">DUF1240 domain-containing protein</fullName>
    </recommendedName>
</protein>
<feature type="transmembrane region" description="Helical" evidence="1">
    <location>
        <begin position="12"/>
        <end position="30"/>
    </location>
</feature>
<reference evidence="3" key="1">
    <citation type="journal article" date="2012" name="Appl. Microbiol. Biotechnol.">
        <title>The complete genome sequence of Pantoea ananatis AJ13355, an organism with great biotechnological potential.</title>
        <authorList>
            <person name="Hara Y."/>
            <person name="Kadotani N."/>
            <person name="Izui H."/>
            <person name="Katashkina J.I."/>
            <person name="Kuvaeva T.M."/>
            <person name="Andreeva I.G."/>
            <person name="Golubeva L.I."/>
            <person name="Malko D.B."/>
            <person name="Makeev V.J."/>
            <person name="Mashko S.V."/>
            <person name="Kozlov Y.I."/>
        </authorList>
    </citation>
    <scope>NUCLEOTIDE SEQUENCE [LARGE SCALE GENOMIC DNA]</scope>
    <source>
        <strain evidence="3">AJ13355</strain>
        <plasmid evidence="3">Plasmid pEA320</plasmid>
    </source>
</reference>
<organism evidence="2 3">
    <name type="scientific">Pantoea ananatis (strain AJ13355)</name>
    <dbReference type="NCBI Taxonomy" id="932677"/>
    <lineage>
        <taxon>Bacteria</taxon>
        <taxon>Pseudomonadati</taxon>
        <taxon>Pseudomonadota</taxon>
        <taxon>Gammaproteobacteria</taxon>
        <taxon>Enterobacterales</taxon>
        <taxon>Erwiniaceae</taxon>
        <taxon>Pantoea</taxon>
    </lineage>
</organism>
<dbReference type="HOGENOM" id="CLU_133783_0_0_6"/>
<geneLocation type="plasmid" evidence="2 3">
    <name>pEA320</name>
</geneLocation>
<dbReference type="OrthoDB" id="6631776at2"/>
<dbReference type="KEGG" id="paj:PAJ_p0155"/>
<keyword evidence="2" id="KW-0614">Plasmid</keyword>
<keyword evidence="1" id="KW-0472">Membrane</keyword>
<feature type="transmembrane region" description="Helical" evidence="1">
    <location>
        <begin position="85"/>
        <end position="104"/>
    </location>
</feature>
<name>A0A0H3L3S4_PANAA</name>
<evidence type="ECO:0000256" key="1">
    <source>
        <dbReference type="SAM" id="Phobius"/>
    </source>
</evidence>
<proteinExistence type="predicted"/>
<dbReference type="AlphaFoldDB" id="A0A0H3L3S4"/>
<feature type="transmembrane region" description="Helical" evidence="1">
    <location>
        <begin position="50"/>
        <end position="73"/>
    </location>
</feature>
<keyword evidence="1" id="KW-1133">Transmembrane helix</keyword>
<evidence type="ECO:0008006" key="4">
    <source>
        <dbReference type="Google" id="ProtNLM"/>
    </source>
</evidence>
<dbReference type="EMBL" id="AP012033">
    <property type="protein sequence ID" value="BAK14022.1"/>
    <property type="molecule type" value="Genomic_DNA"/>
</dbReference>
<evidence type="ECO:0000313" key="3">
    <source>
        <dbReference type="Proteomes" id="UP000006690"/>
    </source>
</evidence>
<dbReference type="RefSeq" id="WP_014598258.1">
    <property type="nucleotide sequence ID" value="NC_017533.1"/>
</dbReference>
<dbReference type="eggNOG" id="ENOG502ZQWB">
    <property type="taxonomic scope" value="Bacteria"/>
</dbReference>
<sequence>MQEFPLKRRFGLLLGIILIYIPLIFGGIWLSAYMLSKYLSLPTELTYSSFIVYGFSAALILTPVACISLWPIFYGRRVSAKIQKYLSKYVVAAFIVTLVSQIGFKMYYTSLLEENGYIACPGTPSAWTSGMATKYVKDPRRCSQ</sequence>
<accession>A0A0H3L3S4</accession>